<feature type="region of interest" description="Disordered" evidence="1">
    <location>
        <begin position="29"/>
        <end position="53"/>
    </location>
</feature>
<proteinExistence type="predicted"/>
<accession>A0AA87WCD1</accession>
<evidence type="ECO:0000313" key="2">
    <source>
        <dbReference type="EMBL" id="GGI34581.1"/>
    </source>
</evidence>
<name>A0AA87WCD1_9BRAD</name>
<dbReference type="EMBL" id="BMHC01000050">
    <property type="protein sequence ID" value="GGI34581.1"/>
    <property type="molecule type" value="Genomic_DNA"/>
</dbReference>
<evidence type="ECO:0000256" key="1">
    <source>
        <dbReference type="SAM" id="MobiDB-lite"/>
    </source>
</evidence>
<dbReference type="AlphaFoldDB" id="A0AA87WCD1"/>
<comment type="caution">
    <text evidence="2">The sequence shown here is derived from an EMBL/GenBank/DDBJ whole genome shotgun (WGS) entry which is preliminary data.</text>
</comment>
<reference evidence="2" key="1">
    <citation type="journal article" date="2014" name="Int. J. Syst. Evol. Microbiol.">
        <title>Complete genome sequence of Corynebacterium casei LMG S-19264T (=DSM 44701T), isolated from a smear-ripened cheese.</title>
        <authorList>
            <consortium name="US DOE Joint Genome Institute (JGI-PGF)"/>
            <person name="Walter F."/>
            <person name="Albersmeier A."/>
            <person name="Kalinowski J."/>
            <person name="Ruckert C."/>
        </authorList>
    </citation>
    <scope>NUCLEOTIDE SEQUENCE</scope>
    <source>
        <strain evidence="2">CGMCC 1.15034</strain>
    </source>
</reference>
<sequence length="53" mass="6224">MSERVKGRPWQPDVPDAVILWKRKSQLCGRKSATGQKRRFEQRRVTSGMPPMR</sequence>
<protein>
    <submittedName>
        <fullName evidence="2">Uncharacterized protein</fullName>
    </submittedName>
</protein>
<organism evidence="2 3">
    <name type="scientific">Bradyrhizobium guangdongense</name>
    <dbReference type="NCBI Taxonomy" id="1325090"/>
    <lineage>
        <taxon>Bacteria</taxon>
        <taxon>Pseudomonadati</taxon>
        <taxon>Pseudomonadota</taxon>
        <taxon>Alphaproteobacteria</taxon>
        <taxon>Hyphomicrobiales</taxon>
        <taxon>Nitrobacteraceae</taxon>
        <taxon>Bradyrhizobium</taxon>
    </lineage>
</organism>
<dbReference type="Proteomes" id="UP000625079">
    <property type="component" value="Unassembled WGS sequence"/>
</dbReference>
<evidence type="ECO:0000313" key="3">
    <source>
        <dbReference type="Proteomes" id="UP000625079"/>
    </source>
</evidence>
<reference evidence="2" key="2">
    <citation type="submission" date="2022-12" db="EMBL/GenBank/DDBJ databases">
        <authorList>
            <person name="Sun Q."/>
            <person name="Zhou Y."/>
        </authorList>
    </citation>
    <scope>NUCLEOTIDE SEQUENCE</scope>
    <source>
        <strain evidence="2">CGMCC 1.15034</strain>
    </source>
</reference>
<gene>
    <name evidence="2" type="ORF">GCM10010987_80080</name>
</gene>